<evidence type="ECO:0000256" key="6">
    <source>
        <dbReference type="SAM" id="MobiDB-lite"/>
    </source>
</evidence>
<organism evidence="8 9">
    <name type="scientific">Miscanthus lutarioriparius</name>
    <dbReference type="NCBI Taxonomy" id="422564"/>
    <lineage>
        <taxon>Eukaryota</taxon>
        <taxon>Viridiplantae</taxon>
        <taxon>Streptophyta</taxon>
        <taxon>Embryophyta</taxon>
        <taxon>Tracheophyta</taxon>
        <taxon>Spermatophyta</taxon>
        <taxon>Magnoliopsida</taxon>
        <taxon>Liliopsida</taxon>
        <taxon>Poales</taxon>
        <taxon>Poaceae</taxon>
        <taxon>PACMAD clade</taxon>
        <taxon>Panicoideae</taxon>
        <taxon>Andropogonodae</taxon>
        <taxon>Andropogoneae</taxon>
        <taxon>Saccharinae</taxon>
        <taxon>Miscanthus</taxon>
    </lineage>
</organism>
<dbReference type="InterPro" id="IPR000109">
    <property type="entry name" value="POT_fam"/>
</dbReference>
<dbReference type="AlphaFoldDB" id="A0A811MXM6"/>
<feature type="transmembrane region" description="Helical" evidence="7">
    <location>
        <begin position="437"/>
        <end position="454"/>
    </location>
</feature>
<dbReference type="GO" id="GO:0016020">
    <property type="term" value="C:membrane"/>
    <property type="evidence" value="ECO:0007669"/>
    <property type="project" value="UniProtKB-SubCell"/>
</dbReference>
<feature type="compositionally biased region" description="Basic and acidic residues" evidence="6">
    <location>
        <begin position="1"/>
        <end position="10"/>
    </location>
</feature>
<sequence>MEAGDEDRPLLHVHPSSQGATSEYTRDGSVDINKQTALKHSTGKWRACFLIQLVINCLNIMDLGVEFCECMAFFTISKNLVTYLTTVLHESKVTAARNLSAWVGACFFTPLFGGFIADTYWGRYWTIVVFFPLYVVAMVVLIASASLPIFSTSSDHAGSVHRAVVYLGIYLAAIASGGVKPCTSAFGADQFDTNDHAELVTKGSFFSWYFFLISTSSLLSGTVIVWLQDNVGWAVSYVIPTVLMLICFPAFLAGSRVYRFRKMGVSPTTSILQVVVAAVRKWNIKLPDDSSLLYEPTSLPSGTDASYKIEHTNEFRFFDKAAIVSAPSDSESTVPLCSWRLCTVTQVEELKMLLRMSPIWASFVIVYTVDAQMPSTLVEQGMFMDNRVGSFTIPPASMSTIGVISCLVWVPVYEIALVPLARRFTGKEKGFSQAQRLGIGLALSTLTMVYAALLETRRLAVAEASGLRNQDAPVPMSILWQAPLYVVHGAAQVFAGVGATEFFYDQSPETMKSLCAALGQLALASASYMNSLLLSIVAVATTRAGAPGWIPDNLNEGHLDYFFWMMATLSLLNVALFVRYSMRNTVNMAC</sequence>
<evidence type="ECO:0000313" key="9">
    <source>
        <dbReference type="Proteomes" id="UP000604825"/>
    </source>
</evidence>
<evidence type="ECO:0000313" key="8">
    <source>
        <dbReference type="EMBL" id="CAD6212274.1"/>
    </source>
</evidence>
<dbReference type="Proteomes" id="UP000604825">
    <property type="component" value="Unassembled WGS sequence"/>
</dbReference>
<proteinExistence type="inferred from homology"/>
<comment type="similarity">
    <text evidence="2">Belongs to the major facilitator superfamily. Proton-dependent oligopeptide transporter (POT/PTR) (TC 2.A.17) family.</text>
</comment>
<keyword evidence="3 7" id="KW-0812">Transmembrane</keyword>
<gene>
    <name evidence="8" type="ORF">NCGR_LOCUS8082</name>
</gene>
<dbReference type="OrthoDB" id="8904098at2759"/>
<keyword evidence="4 7" id="KW-1133">Transmembrane helix</keyword>
<evidence type="ECO:0000256" key="4">
    <source>
        <dbReference type="ARBA" id="ARBA00022989"/>
    </source>
</evidence>
<accession>A0A811MXM6</accession>
<feature type="transmembrane region" description="Helical" evidence="7">
    <location>
        <begin position="123"/>
        <end position="143"/>
    </location>
</feature>
<dbReference type="EMBL" id="CAJGYO010000002">
    <property type="protein sequence ID" value="CAD6212274.1"/>
    <property type="molecule type" value="Genomic_DNA"/>
</dbReference>
<evidence type="ECO:0000256" key="5">
    <source>
        <dbReference type="ARBA" id="ARBA00023136"/>
    </source>
</evidence>
<evidence type="ECO:0000256" key="1">
    <source>
        <dbReference type="ARBA" id="ARBA00004141"/>
    </source>
</evidence>
<dbReference type="PANTHER" id="PTHR11654">
    <property type="entry name" value="OLIGOPEPTIDE TRANSPORTER-RELATED"/>
    <property type="match status" value="1"/>
</dbReference>
<evidence type="ECO:0000256" key="3">
    <source>
        <dbReference type="ARBA" id="ARBA00022692"/>
    </source>
</evidence>
<feature type="transmembrane region" description="Helical" evidence="7">
    <location>
        <begin position="206"/>
        <end position="227"/>
    </location>
</feature>
<dbReference type="SUPFAM" id="SSF103473">
    <property type="entry name" value="MFS general substrate transporter"/>
    <property type="match status" value="1"/>
</dbReference>
<comment type="subcellular location">
    <subcellularLocation>
        <location evidence="1">Membrane</location>
        <topology evidence="1">Multi-pass membrane protein</topology>
    </subcellularLocation>
</comment>
<keyword evidence="5 7" id="KW-0472">Membrane</keyword>
<protein>
    <submittedName>
        <fullName evidence="8">Uncharacterized protein</fullName>
    </submittedName>
</protein>
<dbReference type="GO" id="GO:0022857">
    <property type="term" value="F:transmembrane transporter activity"/>
    <property type="evidence" value="ECO:0007669"/>
    <property type="project" value="InterPro"/>
</dbReference>
<name>A0A811MXM6_9POAL</name>
<dbReference type="Pfam" id="PF00854">
    <property type="entry name" value="PTR2"/>
    <property type="match status" value="1"/>
</dbReference>
<keyword evidence="9" id="KW-1185">Reference proteome</keyword>
<feature type="transmembrane region" description="Helical" evidence="7">
    <location>
        <begin position="99"/>
        <end position="117"/>
    </location>
</feature>
<dbReference type="Gene3D" id="1.20.1250.20">
    <property type="entry name" value="MFS general substrate transporter like domains"/>
    <property type="match status" value="1"/>
</dbReference>
<dbReference type="InterPro" id="IPR036259">
    <property type="entry name" value="MFS_trans_sf"/>
</dbReference>
<evidence type="ECO:0000256" key="2">
    <source>
        <dbReference type="ARBA" id="ARBA00005982"/>
    </source>
</evidence>
<feature type="region of interest" description="Disordered" evidence="6">
    <location>
        <begin position="1"/>
        <end position="24"/>
    </location>
</feature>
<comment type="caution">
    <text evidence="8">The sequence shown here is derived from an EMBL/GenBank/DDBJ whole genome shotgun (WGS) entry which is preliminary data.</text>
</comment>
<reference evidence="8" key="1">
    <citation type="submission" date="2020-10" db="EMBL/GenBank/DDBJ databases">
        <authorList>
            <person name="Han B."/>
            <person name="Lu T."/>
            <person name="Zhao Q."/>
            <person name="Huang X."/>
            <person name="Zhao Y."/>
        </authorList>
    </citation>
    <scope>NUCLEOTIDE SEQUENCE</scope>
</reference>
<feature type="transmembrane region" description="Helical" evidence="7">
    <location>
        <begin position="398"/>
        <end position="416"/>
    </location>
</feature>
<feature type="transmembrane region" description="Helical" evidence="7">
    <location>
        <begin position="233"/>
        <end position="253"/>
    </location>
</feature>
<feature type="transmembrane region" description="Helical" evidence="7">
    <location>
        <begin position="561"/>
        <end position="578"/>
    </location>
</feature>
<feature type="transmembrane region" description="Helical" evidence="7">
    <location>
        <begin position="516"/>
        <end position="541"/>
    </location>
</feature>
<evidence type="ECO:0000256" key="7">
    <source>
        <dbReference type="SAM" id="Phobius"/>
    </source>
</evidence>